<feature type="transmembrane region" description="Helical" evidence="1">
    <location>
        <begin position="272"/>
        <end position="297"/>
    </location>
</feature>
<dbReference type="Proteomes" id="UP000640583">
    <property type="component" value="Unassembled WGS sequence"/>
</dbReference>
<dbReference type="AlphaFoldDB" id="A0A8J7IYQ5"/>
<organism evidence="2 3">
    <name type="scientific">Halocynthiibacter styelae</name>
    <dbReference type="NCBI Taxonomy" id="2761955"/>
    <lineage>
        <taxon>Bacteria</taxon>
        <taxon>Pseudomonadati</taxon>
        <taxon>Pseudomonadota</taxon>
        <taxon>Alphaproteobacteria</taxon>
        <taxon>Rhodobacterales</taxon>
        <taxon>Paracoccaceae</taxon>
        <taxon>Halocynthiibacter</taxon>
    </lineage>
</organism>
<feature type="transmembrane region" description="Helical" evidence="1">
    <location>
        <begin position="161"/>
        <end position="178"/>
    </location>
</feature>
<feature type="transmembrane region" description="Helical" evidence="1">
    <location>
        <begin position="328"/>
        <end position="349"/>
    </location>
</feature>
<feature type="transmembrane region" description="Helical" evidence="1">
    <location>
        <begin position="217"/>
        <end position="237"/>
    </location>
</feature>
<keyword evidence="1" id="KW-0812">Transmembrane</keyword>
<evidence type="ECO:0000256" key="1">
    <source>
        <dbReference type="SAM" id="Phobius"/>
    </source>
</evidence>
<dbReference type="PIRSF" id="PIRSF038991">
    <property type="entry name" value="Protein_AbrB"/>
    <property type="match status" value="1"/>
</dbReference>
<dbReference type="InterPro" id="IPR007820">
    <property type="entry name" value="AbrB_fam"/>
</dbReference>
<feature type="transmembrane region" description="Helical" evidence="1">
    <location>
        <begin position="97"/>
        <end position="120"/>
    </location>
</feature>
<dbReference type="InterPro" id="IPR017516">
    <property type="entry name" value="AbrB_dup"/>
</dbReference>
<feature type="transmembrane region" description="Helical" evidence="1">
    <location>
        <begin position="190"/>
        <end position="210"/>
    </location>
</feature>
<dbReference type="NCBIfam" id="TIGR03082">
    <property type="entry name" value="Gneg_AbrB_dup"/>
    <property type="match status" value="1"/>
</dbReference>
<sequence length="354" mass="36769">MLDLAGLTDQVAAVSRLLTYRNAILTLMLGGISAVVAQALGIAAPFLTGPAFVVTLAALVGMKTEVPDALRDFCMLLLGIGIGADVTPEVLKAAMSWPVSFLALAIVMYLTIRLNALLFARIFRFPEAEATVAAVPGLLSYTIAIAEDKGMNVARVSLIQTLRVMLLTLLVPPVMGLIPKGDIQTSEVLAMGYGWIVILLFAGAAFAWVLRRRHVPAAIFLAGFAVSAATHLSGISPGVLPDWIGLSAFAVIGTLIGSRFRGVGFADLKASLLAGVGMTVLASLIALAGGAVVALILGLPAEALFISFAPGGLEVMIALAAQMGVDGTFVAAHHIARLLILMALVPLLLRGLRT</sequence>
<dbReference type="PANTHER" id="PTHR38457:SF1">
    <property type="entry name" value="REGULATOR ABRB-RELATED"/>
    <property type="match status" value="1"/>
</dbReference>
<name>A0A8J7IYQ5_9RHOB</name>
<dbReference type="Pfam" id="PF05145">
    <property type="entry name" value="AbrB"/>
    <property type="match status" value="1"/>
</dbReference>
<dbReference type="PANTHER" id="PTHR38457">
    <property type="entry name" value="REGULATOR ABRB-RELATED"/>
    <property type="match status" value="1"/>
</dbReference>
<dbReference type="EMBL" id="JADCKQ010000010">
    <property type="protein sequence ID" value="MBI1494689.1"/>
    <property type="molecule type" value="Genomic_DNA"/>
</dbReference>
<protein>
    <submittedName>
        <fullName evidence="2">AbrB family transcriptional regulator</fullName>
    </submittedName>
</protein>
<proteinExistence type="predicted"/>
<gene>
    <name evidence="2" type="ORF">H1D41_13670</name>
</gene>
<evidence type="ECO:0000313" key="3">
    <source>
        <dbReference type="Proteomes" id="UP000640583"/>
    </source>
</evidence>
<accession>A0A8J7IYQ5</accession>
<evidence type="ECO:0000313" key="2">
    <source>
        <dbReference type="EMBL" id="MBI1494689.1"/>
    </source>
</evidence>
<dbReference type="GO" id="GO:0010468">
    <property type="term" value="P:regulation of gene expression"/>
    <property type="evidence" value="ECO:0007669"/>
    <property type="project" value="InterPro"/>
</dbReference>
<comment type="caution">
    <text evidence="2">The sequence shown here is derived from an EMBL/GenBank/DDBJ whole genome shotgun (WGS) entry which is preliminary data.</text>
</comment>
<keyword evidence="1" id="KW-0472">Membrane</keyword>
<dbReference type="GO" id="GO:0016020">
    <property type="term" value="C:membrane"/>
    <property type="evidence" value="ECO:0007669"/>
    <property type="project" value="InterPro"/>
</dbReference>
<reference evidence="2" key="1">
    <citation type="submission" date="2020-10" db="EMBL/GenBank/DDBJ databases">
        <title>Paenihalocynthiibacter styelae gen. nov., sp. nov., isolated from stalked sea squirt Styela clava.</title>
        <authorList>
            <person name="Kim Y.-O."/>
            <person name="Yoon J.-H."/>
        </authorList>
    </citation>
    <scope>NUCLEOTIDE SEQUENCE</scope>
    <source>
        <strain evidence="2">MYP1-1</strain>
    </source>
</reference>
<dbReference type="RefSeq" id="WP_228849436.1">
    <property type="nucleotide sequence ID" value="NZ_JADCKQ010000010.1"/>
</dbReference>
<keyword evidence="3" id="KW-1185">Reference proteome</keyword>
<feature type="transmembrane region" description="Helical" evidence="1">
    <location>
        <begin position="303"/>
        <end position="321"/>
    </location>
</feature>
<keyword evidence="1" id="KW-1133">Transmembrane helix</keyword>